<comment type="caution">
    <text evidence="3">The sequence shown here is derived from an EMBL/GenBank/DDBJ whole genome shotgun (WGS) entry which is preliminary data.</text>
</comment>
<keyword evidence="2" id="KW-0732">Signal</keyword>
<dbReference type="PROSITE" id="PS51257">
    <property type="entry name" value="PROKAR_LIPOPROTEIN"/>
    <property type="match status" value="1"/>
</dbReference>
<organism evidence="3 4">
    <name type="scientific">Streptomyces atriruber</name>
    <dbReference type="NCBI Taxonomy" id="545121"/>
    <lineage>
        <taxon>Bacteria</taxon>
        <taxon>Bacillati</taxon>
        <taxon>Actinomycetota</taxon>
        <taxon>Actinomycetes</taxon>
        <taxon>Kitasatosporales</taxon>
        <taxon>Streptomycetaceae</taxon>
        <taxon>Streptomyces</taxon>
    </lineage>
</organism>
<feature type="signal peptide" evidence="2">
    <location>
        <begin position="1"/>
        <end position="23"/>
    </location>
</feature>
<feature type="chain" id="PRO_5046278326" description="Lipoprotein" evidence="2">
    <location>
        <begin position="24"/>
        <end position="332"/>
    </location>
</feature>
<keyword evidence="4" id="KW-1185">Reference proteome</keyword>
<dbReference type="RefSeq" id="WP_359353905.1">
    <property type="nucleotide sequence ID" value="NZ_JBEYXV010000015.1"/>
</dbReference>
<protein>
    <recommendedName>
        <fullName evidence="5">Lipoprotein</fullName>
    </recommendedName>
</protein>
<feature type="region of interest" description="Disordered" evidence="1">
    <location>
        <begin position="130"/>
        <end position="183"/>
    </location>
</feature>
<proteinExistence type="predicted"/>
<evidence type="ECO:0000256" key="2">
    <source>
        <dbReference type="SAM" id="SignalP"/>
    </source>
</evidence>
<evidence type="ECO:0000256" key="1">
    <source>
        <dbReference type="SAM" id="MobiDB-lite"/>
    </source>
</evidence>
<name>A0ABV3BU12_9ACTN</name>
<dbReference type="Proteomes" id="UP001551176">
    <property type="component" value="Unassembled WGS sequence"/>
</dbReference>
<evidence type="ECO:0008006" key="5">
    <source>
        <dbReference type="Google" id="ProtNLM"/>
    </source>
</evidence>
<accession>A0ABV3BU12</accession>
<gene>
    <name evidence="3" type="ORF">ABZ921_28065</name>
</gene>
<sequence>MKVRWGLLALTSAVLAGCGSGLGAGPDDSSPPGYARKPGVPRVKSAGDLPELPLDRYEFSDAEQKRLRKAQNRVQQKCMRTLGFDDFPLDPDIWGSRPRMANSFTWTLVYVSPYGMLDLDQARRWGYGSDPDRARSLPAELRPKGRKVTPREDEALNGSGSGSREGGRMTVHGRKVPKGGCSAEATRRVTATVDDETRLWGYVPQRAGKIDKAVAKDARVRRAFADWSRCVEDKGFKRYASPAQAFRDKAWRKGREDGNTHRTKKELGTAVADVECNRDLNVTGVWWAVSNEKQRADLRRNKSRYEAVRRDQDRVRAAIRETLGGAGADVQR</sequence>
<reference evidence="3 4" key="1">
    <citation type="submission" date="2024-06" db="EMBL/GenBank/DDBJ databases">
        <title>The Natural Products Discovery Center: Release of the First 8490 Sequenced Strains for Exploring Actinobacteria Biosynthetic Diversity.</title>
        <authorList>
            <person name="Kalkreuter E."/>
            <person name="Kautsar S.A."/>
            <person name="Yang D."/>
            <person name="Bader C.D."/>
            <person name="Teijaro C.N."/>
            <person name="Fluegel L."/>
            <person name="Davis C.M."/>
            <person name="Simpson J.R."/>
            <person name="Lauterbach L."/>
            <person name="Steele A.D."/>
            <person name="Gui C."/>
            <person name="Meng S."/>
            <person name="Li G."/>
            <person name="Viehrig K."/>
            <person name="Ye F."/>
            <person name="Su P."/>
            <person name="Kiefer A.F."/>
            <person name="Nichols A."/>
            <person name="Cepeda A.J."/>
            <person name="Yan W."/>
            <person name="Fan B."/>
            <person name="Jiang Y."/>
            <person name="Adhikari A."/>
            <person name="Zheng C.-J."/>
            <person name="Schuster L."/>
            <person name="Cowan T.M."/>
            <person name="Smanski M.J."/>
            <person name="Chevrette M.G."/>
            <person name="De Carvalho L.P.S."/>
            <person name="Shen B."/>
        </authorList>
    </citation>
    <scope>NUCLEOTIDE SEQUENCE [LARGE SCALE GENOMIC DNA]</scope>
    <source>
        <strain evidence="3 4">NPDC046838</strain>
    </source>
</reference>
<feature type="region of interest" description="Disordered" evidence="1">
    <location>
        <begin position="21"/>
        <end position="48"/>
    </location>
</feature>
<evidence type="ECO:0000313" key="4">
    <source>
        <dbReference type="Proteomes" id="UP001551176"/>
    </source>
</evidence>
<dbReference type="EMBL" id="JBEYXV010000015">
    <property type="protein sequence ID" value="MEU6824505.1"/>
    <property type="molecule type" value="Genomic_DNA"/>
</dbReference>
<evidence type="ECO:0000313" key="3">
    <source>
        <dbReference type="EMBL" id="MEU6824505.1"/>
    </source>
</evidence>